<proteinExistence type="predicted"/>
<accession>A0ABV5KTF7</accession>
<gene>
    <name evidence="2" type="ORF">ACFFSY_21515</name>
</gene>
<organism evidence="2 3">
    <name type="scientific">Paenibacillus aurantiacus</name>
    <dbReference type="NCBI Taxonomy" id="1936118"/>
    <lineage>
        <taxon>Bacteria</taxon>
        <taxon>Bacillati</taxon>
        <taxon>Bacillota</taxon>
        <taxon>Bacilli</taxon>
        <taxon>Bacillales</taxon>
        <taxon>Paenibacillaceae</taxon>
        <taxon>Paenibacillus</taxon>
    </lineage>
</organism>
<evidence type="ECO:0008006" key="4">
    <source>
        <dbReference type="Google" id="ProtNLM"/>
    </source>
</evidence>
<feature type="region of interest" description="Disordered" evidence="1">
    <location>
        <begin position="1"/>
        <end position="36"/>
    </location>
</feature>
<evidence type="ECO:0000256" key="1">
    <source>
        <dbReference type="SAM" id="MobiDB-lite"/>
    </source>
</evidence>
<evidence type="ECO:0000313" key="2">
    <source>
        <dbReference type="EMBL" id="MFB9328520.1"/>
    </source>
</evidence>
<dbReference type="EMBL" id="JBHMDO010000034">
    <property type="protein sequence ID" value="MFB9328520.1"/>
    <property type="molecule type" value="Genomic_DNA"/>
</dbReference>
<dbReference type="RefSeq" id="WP_377497919.1">
    <property type="nucleotide sequence ID" value="NZ_JBHMDO010000034.1"/>
</dbReference>
<dbReference type="Proteomes" id="UP001589747">
    <property type="component" value="Unassembled WGS sequence"/>
</dbReference>
<evidence type="ECO:0000313" key="3">
    <source>
        <dbReference type="Proteomes" id="UP001589747"/>
    </source>
</evidence>
<sequence>MEQEKDKTKFKLSEMEHELAEQLEKGPMNNAQDDAEERARVKLPAKYEMRIQTEHDPVAEETKLFRSLAREVDGRYDKYAGRDQSEPEGEK</sequence>
<feature type="compositionally biased region" description="Basic and acidic residues" evidence="1">
    <location>
        <begin position="1"/>
        <end position="24"/>
    </location>
</feature>
<keyword evidence="3" id="KW-1185">Reference proteome</keyword>
<protein>
    <recommendedName>
        <fullName evidence="4">YfhD family protein</fullName>
    </recommendedName>
</protein>
<comment type="caution">
    <text evidence="2">The sequence shown here is derived from an EMBL/GenBank/DDBJ whole genome shotgun (WGS) entry which is preliminary data.</text>
</comment>
<reference evidence="2 3" key="1">
    <citation type="submission" date="2024-09" db="EMBL/GenBank/DDBJ databases">
        <authorList>
            <person name="Sun Q."/>
            <person name="Mori K."/>
        </authorList>
    </citation>
    <scope>NUCLEOTIDE SEQUENCE [LARGE SCALE GENOMIC DNA]</scope>
    <source>
        <strain evidence="2 3">TISTR 2452</strain>
    </source>
</reference>
<name>A0ABV5KTF7_9BACL</name>